<protein>
    <submittedName>
        <fullName evidence="2">Uncharacterized protein</fullName>
    </submittedName>
</protein>
<accession>A0A0D0C2M0</accession>
<feature type="region of interest" description="Disordered" evidence="1">
    <location>
        <begin position="1"/>
        <end position="99"/>
    </location>
</feature>
<dbReference type="EMBL" id="KN834767">
    <property type="protein sequence ID" value="KIK62371.1"/>
    <property type="molecule type" value="Genomic_DNA"/>
</dbReference>
<dbReference type="HOGENOM" id="CLU_2320654_0_0_1"/>
<keyword evidence="3" id="KW-1185">Reference proteome</keyword>
<organism evidence="2 3">
    <name type="scientific">Collybiopsis luxurians FD-317 M1</name>
    <dbReference type="NCBI Taxonomy" id="944289"/>
    <lineage>
        <taxon>Eukaryota</taxon>
        <taxon>Fungi</taxon>
        <taxon>Dikarya</taxon>
        <taxon>Basidiomycota</taxon>
        <taxon>Agaricomycotina</taxon>
        <taxon>Agaricomycetes</taxon>
        <taxon>Agaricomycetidae</taxon>
        <taxon>Agaricales</taxon>
        <taxon>Marasmiineae</taxon>
        <taxon>Omphalotaceae</taxon>
        <taxon>Collybiopsis</taxon>
        <taxon>Collybiopsis luxurians</taxon>
    </lineage>
</organism>
<gene>
    <name evidence="2" type="ORF">GYMLUDRAFT_496300</name>
</gene>
<proteinExistence type="predicted"/>
<reference evidence="2 3" key="1">
    <citation type="submission" date="2014-04" db="EMBL/GenBank/DDBJ databases">
        <title>Evolutionary Origins and Diversification of the Mycorrhizal Mutualists.</title>
        <authorList>
            <consortium name="DOE Joint Genome Institute"/>
            <consortium name="Mycorrhizal Genomics Consortium"/>
            <person name="Kohler A."/>
            <person name="Kuo A."/>
            <person name="Nagy L.G."/>
            <person name="Floudas D."/>
            <person name="Copeland A."/>
            <person name="Barry K.W."/>
            <person name="Cichocki N."/>
            <person name="Veneault-Fourrey C."/>
            <person name="LaButti K."/>
            <person name="Lindquist E.A."/>
            <person name="Lipzen A."/>
            <person name="Lundell T."/>
            <person name="Morin E."/>
            <person name="Murat C."/>
            <person name="Riley R."/>
            <person name="Ohm R."/>
            <person name="Sun H."/>
            <person name="Tunlid A."/>
            <person name="Henrissat B."/>
            <person name="Grigoriev I.V."/>
            <person name="Hibbett D.S."/>
            <person name="Martin F."/>
        </authorList>
    </citation>
    <scope>NUCLEOTIDE SEQUENCE [LARGE SCALE GENOMIC DNA]</scope>
    <source>
        <strain evidence="2 3">FD-317 M1</strain>
    </source>
</reference>
<evidence type="ECO:0000313" key="3">
    <source>
        <dbReference type="Proteomes" id="UP000053593"/>
    </source>
</evidence>
<feature type="compositionally biased region" description="Acidic residues" evidence="1">
    <location>
        <begin position="56"/>
        <end position="66"/>
    </location>
</feature>
<evidence type="ECO:0000256" key="1">
    <source>
        <dbReference type="SAM" id="MobiDB-lite"/>
    </source>
</evidence>
<evidence type="ECO:0000313" key="2">
    <source>
        <dbReference type="EMBL" id="KIK62371.1"/>
    </source>
</evidence>
<sequence>MDKAKETKPVEVPSASSIELKPAEEPVSTVAASNGDGVKPASDEKSESTTTAALLENDEEDGYNSDEEPRKPEMTPRGPIKYPQSGPTGPRGGQGGQSR</sequence>
<dbReference type="Proteomes" id="UP000053593">
    <property type="component" value="Unassembled WGS sequence"/>
</dbReference>
<dbReference type="AlphaFoldDB" id="A0A0D0C2M0"/>
<feature type="compositionally biased region" description="Gly residues" evidence="1">
    <location>
        <begin position="89"/>
        <end position="99"/>
    </location>
</feature>
<name>A0A0D0C2M0_9AGAR</name>